<protein>
    <submittedName>
        <fullName evidence="1">DUF4338 domain-containing protein</fullName>
    </submittedName>
</protein>
<dbReference type="InterPro" id="IPR025639">
    <property type="entry name" value="DruA"/>
</dbReference>
<dbReference type="RefSeq" id="WP_128745400.1">
    <property type="nucleotide sequence ID" value="NZ_CP035281.1"/>
</dbReference>
<dbReference type="KEGG" id="amij:EQM06_05630"/>
<dbReference type="SUPFAM" id="SSF52540">
    <property type="entry name" value="P-loop containing nucleoside triphosphate hydrolases"/>
    <property type="match status" value="1"/>
</dbReference>
<evidence type="ECO:0000313" key="1">
    <source>
        <dbReference type="EMBL" id="QAT42751.1"/>
    </source>
</evidence>
<name>A0A410PUX0_9FIRM</name>
<sequence>MINREIPFRPKLEGEFRVRFYNAASEITEATATLTIAAIAEREIRWVENDCPYNLEQRKKYRAVWFLFRDLIRASWKACYREGVLYMSLPSLNGADMHDTTSPEVKALLRSWMSESRHERLVGYTDFIKRMENPGANKLSISTLIADGEELATRIGRAHNGEIGIEDAVKPYLQLVRENDRDEFTGLKISEIWRYFRLTWSTPAETTPGRTMQYLIRDAAHQQHAVMGIASLENCAVQITCRDDYIGWNQKAFVERILKLSDSDAVNELKQLLIYLEDGIAGIDYVDLCTDAVVKDPTVSDVQLLFDEATNAEQIRQQLLKDDMDSTTDDAEKSELGSISMDAEKALYRRKRAEQLARLLSAKKIIRDLCEDSDFTEKWQDFCKSENGGSAIRSALVAQKTKHIGSSLMELNVCGAIPPYNEILGGKLVALLATSPQVVHDYKERYADKASEIASRLKGQPVCRPADLVYVGTTSLYYVGSSQYNRLKIPGKIFASDFDIVWKKLGMTIGFGTMHISKATTMSLTEATSDGFNRINHVFGEGASPKMRLLTMSIRELLESTNEASKDFSKHAMSRIVYGACLAENTFDYLMGRASAPKYYTDMNNYGVGTQKVIDYWRNRWLKSRLNYEPIYQRIRDFNKQEFLVSNQVDADEEWSFSKLKEVQHMPTNDEAKTGLQFVRDFYRGSSAYADHISPDLLSAIHLETKLDEAIIQAALDGKDIVLTGNPGDGKTHIIRLLKNKLEGLEKPIHIELDASTLSNEAIYAKWKAARESKTPFVIAINAAVLFSVYQKYPEFEPIKDAYYQMSHSVVFHDEDLNCENLVVYDLSKREVLTAEILHKAIDKLTDANHYKECATCPLNESCAVHKNCALLKNGLFQDRLFVILQRASLQGYHATVRELQSFIAYLIFGNRSCKIISRTTGSNQYNLVNLVYSGKGAFFDVIRNAIDPVDISHPTWDEKILLNDIPADSWVDGYEVPAEAIAYDNYELFKLRKRQFFFFNRYGDELLKLMDDDVTHFQEFLNQDSGKLIKDLIRKLNTFFGSAKASNSEFQIWTGHRYDNEPRKVLISMGTIKKSSLKIGRPALLKCMQDGIDMTSSYIRLEKKDAEHIFLKIDFNMYMLLTEAERGVPVLFMESDLVKKVWRFVEQLQSFNDIDEDDTVTVSLLDVQNKKKISVAIDREEHKYSSIDGERAKEV</sequence>
<dbReference type="Pfam" id="PF14236">
    <property type="entry name" value="DruA"/>
    <property type="match status" value="2"/>
</dbReference>
<gene>
    <name evidence="1" type="ORF">EQM06_05630</name>
</gene>
<accession>A0A410PUX0</accession>
<reference evidence="1 2" key="1">
    <citation type="submission" date="2019-01" db="EMBL/GenBank/DDBJ databases">
        <title>Draft genomes of a novel of Aminipila strains.</title>
        <authorList>
            <person name="Ma S."/>
        </authorList>
    </citation>
    <scope>NUCLEOTIDE SEQUENCE [LARGE SCALE GENOMIC DNA]</scope>
    <source>
        <strain evidence="2">JN-39</strain>
    </source>
</reference>
<proteinExistence type="predicted"/>
<dbReference type="OrthoDB" id="257964at2"/>
<dbReference type="EMBL" id="CP035281">
    <property type="protein sequence ID" value="QAT42751.1"/>
    <property type="molecule type" value="Genomic_DNA"/>
</dbReference>
<dbReference type="Proteomes" id="UP000287601">
    <property type="component" value="Chromosome"/>
</dbReference>
<evidence type="ECO:0000313" key="2">
    <source>
        <dbReference type="Proteomes" id="UP000287601"/>
    </source>
</evidence>
<dbReference type="AlphaFoldDB" id="A0A410PUX0"/>
<organism evidence="1 2">
    <name type="scientific">Aminipila luticellarii</name>
    <dbReference type="NCBI Taxonomy" id="2507160"/>
    <lineage>
        <taxon>Bacteria</taxon>
        <taxon>Bacillati</taxon>
        <taxon>Bacillota</taxon>
        <taxon>Clostridia</taxon>
        <taxon>Peptostreptococcales</taxon>
        <taxon>Anaerovoracaceae</taxon>
        <taxon>Aminipila</taxon>
    </lineage>
</organism>
<keyword evidence="2" id="KW-1185">Reference proteome</keyword>
<dbReference type="InterPro" id="IPR027417">
    <property type="entry name" value="P-loop_NTPase"/>
</dbReference>